<protein>
    <recommendedName>
        <fullName evidence="1">Protein kinase domain-containing protein</fullName>
    </recommendedName>
</protein>
<keyword evidence="3" id="KW-1185">Reference proteome</keyword>
<dbReference type="Gene3D" id="1.10.510.10">
    <property type="entry name" value="Transferase(Phosphotransferase) domain 1"/>
    <property type="match status" value="1"/>
</dbReference>
<evidence type="ECO:0000259" key="1">
    <source>
        <dbReference type="PROSITE" id="PS50011"/>
    </source>
</evidence>
<reference evidence="2 3" key="1">
    <citation type="submission" date="2018-11" db="EMBL/GenBank/DDBJ databases">
        <title>Genome assembly of Steccherinum ochraceum LE-BIN_3174, the white-rot fungus of the Steccherinaceae family (The Residual Polyporoid clade, Polyporales, Basidiomycota).</title>
        <authorList>
            <person name="Fedorova T.V."/>
            <person name="Glazunova O.A."/>
            <person name="Landesman E.O."/>
            <person name="Moiseenko K.V."/>
            <person name="Psurtseva N.V."/>
            <person name="Savinova O.S."/>
            <person name="Shakhova N.V."/>
            <person name="Tyazhelova T.V."/>
            <person name="Vasina D.V."/>
        </authorList>
    </citation>
    <scope>NUCLEOTIDE SEQUENCE [LARGE SCALE GENOMIC DNA]</scope>
    <source>
        <strain evidence="2 3">LE-BIN_3174</strain>
    </source>
</reference>
<dbReference type="SMART" id="SM00220">
    <property type="entry name" value="S_TKc"/>
    <property type="match status" value="1"/>
</dbReference>
<dbReference type="PANTHER" id="PTHR38248">
    <property type="entry name" value="FUNK1 6"/>
    <property type="match status" value="1"/>
</dbReference>
<dbReference type="PROSITE" id="PS50011">
    <property type="entry name" value="PROTEIN_KINASE_DOM"/>
    <property type="match status" value="1"/>
</dbReference>
<comment type="caution">
    <text evidence="2">The sequence shown here is derived from an EMBL/GenBank/DDBJ whole genome shotgun (WGS) entry which is preliminary data.</text>
</comment>
<dbReference type="SUPFAM" id="SSF56112">
    <property type="entry name" value="Protein kinase-like (PK-like)"/>
    <property type="match status" value="1"/>
</dbReference>
<organism evidence="2 3">
    <name type="scientific">Steccherinum ochraceum</name>
    <dbReference type="NCBI Taxonomy" id="92696"/>
    <lineage>
        <taxon>Eukaryota</taxon>
        <taxon>Fungi</taxon>
        <taxon>Dikarya</taxon>
        <taxon>Basidiomycota</taxon>
        <taxon>Agaricomycotina</taxon>
        <taxon>Agaricomycetes</taxon>
        <taxon>Polyporales</taxon>
        <taxon>Steccherinaceae</taxon>
        <taxon>Steccherinum</taxon>
    </lineage>
</organism>
<evidence type="ECO:0000313" key="2">
    <source>
        <dbReference type="EMBL" id="TCD63048.1"/>
    </source>
</evidence>
<dbReference type="InterPro" id="IPR000719">
    <property type="entry name" value="Prot_kinase_dom"/>
</dbReference>
<dbReference type="PANTHER" id="PTHR38248:SF2">
    <property type="entry name" value="FUNK1 11"/>
    <property type="match status" value="1"/>
</dbReference>
<name>A0A4R0RH34_9APHY</name>
<accession>A0A4R0RH34</accession>
<dbReference type="OrthoDB" id="5569250at2759"/>
<dbReference type="GO" id="GO:0004672">
    <property type="term" value="F:protein kinase activity"/>
    <property type="evidence" value="ECO:0007669"/>
    <property type="project" value="InterPro"/>
</dbReference>
<dbReference type="AlphaFoldDB" id="A0A4R0RH34"/>
<dbReference type="EMBL" id="RWJN01000326">
    <property type="protein sequence ID" value="TCD63048.1"/>
    <property type="molecule type" value="Genomic_DNA"/>
</dbReference>
<dbReference type="Proteomes" id="UP000292702">
    <property type="component" value="Unassembled WGS sequence"/>
</dbReference>
<gene>
    <name evidence="2" type="ORF">EIP91_006061</name>
</gene>
<proteinExistence type="predicted"/>
<dbReference type="GO" id="GO:0005524">
    <property type="term" value="F:ATP binding"/>
    <property type="evidence" value="ECO:0007669"/>
    <property type="project" value="InterPro"/>
</dbReference>
<dbReference type="InterPro" id="IPR040976">
    <property type="entry name" value="Pkinase_fungal"/>
</dbReference>
<evidence type="ECO:0000313" key="3">
    <source>
        <dbReference type="Proteomes" id="UP000292702"/>
    </source>
</evidence>
<feature type="domain" description="Protein kinase" evidence="1">
    <location>
        <begin position="236"/>
        <end position="544"/>
    </location>
</feature>
<dbReference type="Pfam" id="PF17667">
    <property type="entry name" value="Pkinase_fungal"/>
    <property type="match status" value="1"/>
</dbReference>
<dbReference type="InterPro" id="IPR011009">
    <property type="entry name" value="Kinase-like_dom_sf"/>
</dbReference>
<sequence length="578" mass="64608">MPHVPPPPKPVLNTAGEDQEFPAFLEEDLAAAHALEVEDFFRTILGVSVAWVDAHHSSLKEIVQSREWRDAGSGSGSGFGQLVGKATEMLTTVGLIDTPPTFSVLNESPSLLPSHTPGVLTTLLPSTAARSTFHEAHLRLAKAAHSQLSHGSWRSFVLGAVVVNGKIQLAYFDHSIIVISRPFHILQQPVLYLTLLCGLGRLQAYSPIPGDTGVAVDHSHPGGIRLRLSNGALIQLGEVLHQQTGLVGRATCVVRVEQTERCSRRDWDGKRLVMKILWAPKQRMSEVDVIGLARERAVATGEVWVLEHLPDVLHCQEYVTGDEGMQARLQSSFGECYEERVLRMVVEEELQPLGLLRDPVELATVARDVFQCYRWLYEECNISHRDISHSNVMWLYKKACVKGVLNDFDLASVGESTERQPPSHGTGTRLFMAIELLGTQIPPHYYRHDLESLMYVMLWHASRYTATAILKPSPYERWGLPLIDSDILEAYKIRFIHDEVPQLTSHCEALKDWICRMQLLFRRGFQARRNAQEAGDVGFDEETLGGVVTFDSFARICDQSLLELVAKHSDSSRSIVHL</sequence>